<dbReference type="Pfam" id="PF12821">
    <property type="entry name" value="ThrE_2"/>
    <property type="match status" value="1"/>
</dbReference>
<dbReference type="InterPro" id="IPR010619">
    <property type="entry name" value="ThrE-like_N"/>
</dbReference>
<dbReference type="HOGENOM" id="CLU_027127_1_0_9"/>
<dbReference type="RefSeq" id="WP_008859545.1">
    <property type="nucleotide sequence ID" value="NZ_JH591187.1"/>
</dbReference>
<evidence type="ECO:0000313" key="11">
    <source>
        <dbReference type="Proteomes" id="UP000003277"/>
    </source>
</evidence>
<feature type="transmembrane region" description="Helical" evidence="7">
    <location>
        <begin position="152"/>
        <end position="169"/>
    </location>
</feature>
<keyword evidence="2" id="KW-1003">Cell membrane</keyword>
<evidence type="ECO:0000313" key="10">
    <source>
        <dbReference type="EMBL" id="EHO63063.1"/>
    </source>
</evidence>
<dbReference type="eggNOG" id="COG3610">
    <property type="taxonomic scope" value="Bacteria"/>
</dbReference>
<comment type="similarity">
    <text evidence="6">Belongs to the ThrE exporter (TC 2.A.79) family.</text>
</comment>
<reference evidence="10 11" key="1">
    <citation type="submission" date="2011-11" db="EMBL/GenBank/DDBJ databases">
        <title>The Genome Sequence of Dialister succinatiphilus YIT 11850.</title>
        <authorList>
            <consortium name="The Broad Institute Genome Sequencing Platform"/>
            <person name="Earl A."/>
            <person name="Ward D."/>
            <person name="Feldgarden M."/>
            <person name="Gevers D."/>
            <person name="Morotomi M."/>
            <person name="Young S.K."/>
            <person name="Zeng Q."/>
            <person name="Gargeya S."/>
            <person name="Fitzgerald M."/>
            <person name="Haas B."/>
            <person name="Abouelleil A."/>
            <person name="Alvarado L."/>
            <person name="Arachchi H.M."/>
            <person name="Berlin A."/>
            <person name="Brown A."/>
            <person name="Chapman S.B."/>
            <person name="Dunbar C."/>
            <person name="Gearin G."/>
            <person name="Goldberg J."/>
            <person name="Griggs A."/>
            <person name="Gujja S."/>
            <person name="Heiman D."/>
            <person name="Howarth C."/>
            <person name="Lui A."/>
            <person name="MacDonald P.J.P."/>
            <person name="Montmayeur A."/>
            <person name="Murphy C."/>
            <person name="Neiman D."/>
            <person name="Pearson M."/>
            <person name="Priest M."/>
            <person name="Roberts A."/>
            <person name="Saif S."/>
            <person name="Shea T."/>
            <person name="Sisk P."/>
            <person name="Stolte C."/>
            <person name="Sykes S."/>
            <person name="Wortman J."/>
            <person name="Nusbaum C."/>
            <person name="Birren B."/>
        </authorList>
    </citation>
    <scope>NUCLEOTIDE SEQUENCE [LARGE SCALE GENOMIC DNA]</scope>
    <source>
        <strain evidence="10 11">YIT 11850</strain>
    </source>
</reference>
<sequence>MENIDRNNLTIRDKMKLILDTGQLLMENGSGSKRIVRDMLETAAYLGIYWQDVQIHLTYSTIMINVDDGKTTHTMFRKCYRHGINMTAVLQASRASRNALYQNAPYDRFVTHLNHIQESSTRRIYPEWMVILAIGLASSAFCLIFGGHAVEALYTMLAAMAGALVRYLCSRVEFNVYVTIAASAFAATVTAYFTMYLPGAISPFLPIVACALTLIPGVPLINAVDDFLNNYLTSGMTRITHTLLIMLAMTFGIAGAVGITDVPSFTDVNIAPESLYLTQALAAAMAALGFSIMFNVPRRYIPAACLGAIITVDVRDVCMVLFHTGMASASFFGAAVLSLLYFSISKYFHAPVFVVTIPAIIPLIPGVLLYRFLFAIIDISHMNLLELMMAFRTGVEAMLILLGISLGATLPDVLAHQYIERSKRKKLQKLLMKRDGNREILKNAADLDKASGRG</sequence>
<evidence type="ECO:0000259" key="8">
    <source>
        <dbReference type="Pfam" id="PF06738"/>
    </source>
</evidence>
<dbReference type="eggNOG" id="COG2966">
    <property type="taxonomic scope" value="Bacteria"/>
</dbReference>
<feature type="transmembrane region" description="Helical" evidence="7">
    <location>
        <begin position="317"/>
        <end position="341"/>
    </location>
</feature>
<dbReference type="Proteomes" id="UP000003277">
    <property type="component" value="Unassembled WGS sequence"/>
</dbReference>
<gene>
    <name evidence="10" type="ORF">HMPREF9453_01050</name>
</gene>
<evidence type="ECO:0000256" key="6">
    <source>
        <dbReference type="ARBA" id="ARBA00034125"/>
    </source>
</evidence>
<dbReference type="InterPro" id="IPR050539">
    <property type="entry name" value="ThrE_Dicarb/AminoAcid_Exp"/>
</dbReference>
<dbReference type="Pfam" id="PF06738">
    <property type="entry name" value="ThrE"/>
    <property type="match status" value="1"/>
</dbReference>
<feature type="transmembrane region" description="Helical" evidence="7">
    <location>
        <begin position="397"/>
        <end position="419"/>
    </location>
</feature>
<feature type="domain" description="Threonine/Serine exporter ThrE" evidence="9">
    <location>
        <begin position="279"/>
        <end position="413"/>
    </location>
</feature>
<keyword evidence="4 7" id="KW-1133">Transmembrane helix</keyword>
<dbReference type="GO" id="GO:0005886">
    <property type="term" value="C:plasma membrane"/>
    <property type="evidence" value="ECO:0007669"/>
    <property type="project" value="UniProtKB-SubCell"/>
</dbReference>
<evidence type="ECO:0000256" key="7">
    <source>
        <dbReference type="SAM" id="Phobius"/>
    </source>
</evidence>
<dbReference type="InterPro" id="IPR024528">
    <property type="entry name" value="ThrE_2"/>
</dbReference>
<evidence type="ECO:0008006" key="12">
    <source>
        <dbReference type="Google" id="ProtNLM"/>
    </source>
</evidence>
<protein>
    <recommendedName>
        <fullName evidence="12">Threonine/serine exporter-like N-terminal domain-containing protein</fullName>
    </recommendedName>
</protein>
<dbReference type="GO" id="GO:0015744">
    <property type="term" value="P:succinate transport"/>
    <property type="evidence" value="ECO:0007669"/>
    <property type="project" value="TreeGrafter"/>
</dbReference>
<feature type="transmembrane region" description="Helical" evidence="7">
    <location>
        <begin position="242"/>
        <end position="262"/>
    </location>
</feature>
<dbReference type="PANTHER" id="PTHR34390:SF2">
    <property type="entry name" value="SUCCINATE TRANSPORTER SUBUNIT YJJP-RELATED"/>
    <property type="match status" value="1"/>
</dbReference>
<dbReference type="STRING" id="742743.HMPREF9453_01050"/>
<feature type="transmembrane region" description="Helical" evidence="7">
    <location>
        <begin position="274"/>
        <end position="296"/>
    </location>
</feature>
<dbReference type="EMBL" id="ADLT01000029">
    <property type="protein sequence ID" value="EHO63063.1"/>
    <property type="molecule type" value="Genomic_DNA"/>
</dbReference>
<comment type="subcellular location">
    <subcellularLocation>
        <location evidence="1">Cell membrane</location>
        <topology evidence="1">Multi-pass membrane protein</topology>
    </subcellularLocation>
</comment>
<dbReference type="PATRIC" id="fig|742743.3.peg.1070"/>
<feature type="domain" description="Threonine/serine exporter-like N-terminal" evidence="8">
    <location>
        <begin position="17"/>
        <end position="258"/>
    </location>
</feature>
<dbReference type="GO" id="GO:0022857">
    <property type="term" value="F:transmembrane transporter activity"/>
    <property type="evidence" value="ECO:0007669"/>
    <property type="project" value="InterPro"/>
</dbReference>
<name>H1D0B2_9FIRM</name>
<evidence type="ECO:0000256" key="3">
    <source>
        <dbReference type="ARBA" id="ARBA00022692"/>
    </source>
</evidence>
<evidence type="ECO:0000256" key="2">
    <source>
        <dbReference type="ARBA" id="ARBA00022475"/>
    </source>
</evidence>
<dbReference type="AlphaFoldDB" id="H1D0B2"/>
<evidence type="ECO:0000259" key="9">
    <source>
        <dbReference type="Pfam" id="PF12821"/>
    </source>
</evidence>
<evidence type="ECO:0000256" key="5">
    <source>
        <dbReference type="ARBA" id="ARBA00023136"/>
    </source>
</evidence>
<dbReference type="PANTHER" id="PTHR34390">
    <property type="entry name" value="UPF0442 PROTEIN YJJB-RELATED"/>
    <property type="match status" value="1"/>
</dbReference>
<keyword evidence="5 7" id="KW-0472">Membrane</keyword>
<feature type="transmembrane region" description="Helical" evidence="7">
    <location>
        <begin position="201"/>
        <end position="221"/>
    </location>
</feature>
<keyword evidence="3 7" id="KW-0812">Transmembrane</keyword>
<feature type="transmembrane region" description="Helical" evidence="7">
    <location>
        <begin position="128"/>
        <end position="146"/>
    </location>
</feature>
<comment type="caution">
    <text evidence="10">The sequence shown here is derived from an EMBL/GenBank/DDBJ whole genome shotgun (WGS) entry which is preliminary data.</text>
</comment>
<feature type="transmembrane region" description="Helical" evidence="7">
    <location>
        <begin position="176"/>
        <end position="195"/>
    </location>
</feature>
<keyword evidence="11" id="KW-1185">Reference proteome</keyword>
<evidence type="ECO:0000256" key="1">
    <source>
        <dbReference type="ARBA" id="ARBA00004651"/>
    </source>
</evidence>
<proteinExistence type="inferred from homology"/>
<accession>H1D0B2</accession>
<feature type="transmembrane region" description="Helical" evidence="7">
    <location>
        <begin position="347"/>
        <end position="365"/>
    </location>
</feature>
<organism evidence="10 11">
    <name type="scientific">Dialister succinatiphilus YIT 11850</name>
    <dbReference type="NCBI Taxonomy" id="742743"/>
    <lineage>
        <taxon>Bacteria</taxon>
        <taxon>Bacillati</taxon>
        <taxon>Bacillota</taxon>
        <taxon>Negativicutes</taxon>
        <taxon>Veillonellales</taxon>
        <taxon>Veillonellaceae</taxon>
        <taxon>Dialister</taxon>
    </lineage>
</organism>
<evidence type="ECO:0000256" key="4">
    <source>
        <dbReference type="ARBA" id="ARBA00022989"/>
    </source>
</evidence>